<name>A0A517Y5F8_9BACT</name>
<protein>
    <submittedName>
        <fullName evidence="1">Uncharacterized protein</fullName>
    </submittedName>
</protein>
<sequence>MKEMGKKARYIEQQVHGLATNEIPFDAILKAVIDGKKIK</sequence>
<accession>A0A517Y5F8</accession>
<dbReference type="AlphaFoldDB" id="A0A517Y5F8"/>
<dbReference type="KEGG" id="aagg:ETAA8_05040"/>
<keyword evidence="2" id="KW-1185">Reference proteome</keyword>
<dbReference type="Proteomes" id="UP000315017">
    <property type="component" value="Chromosome"/>
</dbReference>
<proteinExistence type="predicted"/>
<evidence type="ECO:0000313" key="2">
    <source>
        <dbReference type="Proteomes" id="UP000315017"/>
    </source>
</evidence>
<organism evidence="1 2">
    <name type="scientific">Anatilimnocola aggregata</name>
    <dbReference type="NCBI Taxonomy" id="2528021"/>
    <lineage>
        <taxon>Bacteria</taxon>
        <taxon>Pseudomonadati</taxon>
        <taxon>Planctomycetota</taxon>
        <taxon>Planctomycetia</taxon>
        <taxon>Pirellulales</taxon>
        <taxon>Pirellulaceae</taxon>
        <taxon>Anatilimnocola</taxon>
    </lineage>
</organism>
<reference evidence="1 2" key="1">
    <citation type="submission" date="2019-02" db="EMBL/GenBank/DDBJ databases">
        <title>Deep-cultivation of Planctomycetes and their phenomic and genomic characterization uncovers novel biology.</title>
        <authorList>
            <person name="Wiegand S."/>
            <person name="Jogler M."/>
            <person name="Boedeker C."/>
            <person name="Pinto D."/>
            <person name="Vollmers J."/>
            <person name="Rivas-Marin E."/>
            <person name="Kohn T."/>
            <person name="Peeters S.H."/>
            <person name="Heuer A."/>
            <person name="Rast P."/>
            <person name="Oberbeckmann S."/>
            <person name="Bunk B."/>
            <person name="Jeske O."/>
            <person name="Meyerdierks A."/>
            <person name="Storesund J.E."/>
            <person name="Kallscheuer N."/>
            <person name="Luecker S."/>
            <person name="Lage O.M."/>
            <person name="Pohl T."/>
            <person name="Merkel B.J."/>
            <person name="Hornburger P."/>
            <person name="Mueller R.-W."/>
            <person name="Bruemmer F."/>
            <person name="Labrenz M."/>
            <person name="Spormann A.M."/>
            <person name="Op den Camp H."/>
            <person name="Overmann J."/>
            <person name="Amann R."/>
            <person name="Jetten M.S.M."/>
            <person name="Mascher T."/>
            <person name="Medema M.H."/>
            <person name="Devos D.P."/>
            <person name="Kaster A.-K."/>
            <person name="Ovreas L."/>
            <person name="Rohde M."/>
            <person name="Galperin M.Y."/>
            <person name="Jogler C."/>
        </authorList>
    </citation>
    <scope>NUCLEOTIDE SEQUENCE [LARGE SCALE GENOMIC DNA]</scope>
    <source>
        <strain evidence="1 2">ETA_A8</strain>
    </source>
</reference>
<gene>
    <name evidence="1" type="ORF">ETAA8_05040</name>
</gene>
<dbReference type="EMBL" id="CP036274">
    <property type="protein sequence ID" value="QDU25436.1"/>
    <property type="molecule type" value="Genomic_DNA"/>
</dbReference>
<evidence type="ECO:0000313" key="1">
    <source>
        <dbReference type="EMBL" id="QDU25436.1"/>
    </source>
</evidence>